<dbReference type="AlphaFoldDB" id="A0A1Y0HK25"/>
<protein>
    <submittedName>
        <fullName evidence="1">Uncharacterized protein</fullName>
    </submittedName>
</protein>
<gene>
    <name evidence="1" type="ORF">Sdiek1_0411</name>
</gene>
<accession>A0A1Y0HK25</accession>
<name>A0A1Y0HK25_9BACT</name>
<organism evidence="1 2">
    <name type="scientific">Sulfurospirillum diekertiae</name>
    <dbReference type="NCBI Taxonomy" id="1854492"/>
    <lineage>
        <taxon>Bacteria</taxon>
        <taxon>Pseudomonadati</taxon>
        <taxon>Campylobacterota</taxon>
        <taxon>Epsilonproteobacteria</taxon>
        <taxon>Campylobacterales</taxon>
        <taxon>Sulfurospirillaceae</taxon>
        <taxon>Sulfurospirillum</taxon>
    </lineage>
</organism>
<keyword evidence="2" id="KW-1185">Reference proteome</keyword>
<dbReference type="EMBL" id="CP021416">
    <property type="protein sequence ID" value="ARU47593.1"/>
    <property type="molecule type" value="Genomic_DNA"/>
</dbReference>
<proteinExistence type="predicted"/>
<dbReference type="RefSeq" id="WP_087437671.1">
    <property type="nucleotide sequence ID" value="NZ_CP021416.1"/>
</dbReference>
<sequence>MENQYPKAIVSAPLKIGDTELLCAVLDDEKNTRIISASAVFGAFERPRKGQNKRLEIDSFLVPPFLAAKKFRTLYESGFAQNTSTSRILRWYKKKLKGMMRGYYLRFVRYI</sequence>
<evidence type="ECO:0000313" key="2">
    <source>
        <dbReference type="Proteomes" id="UP000196005"/>
    </source>
</evidence>
<evidence type="ECO:0000313" key="1">
    <source>
        <dbReference type="EMBL" id="ARU47593.1"/>
    </source>
</evidence>
<reference evidence="2" key="1">
    <citation type="submission" date="2017-05" db="EMBL/GenBank/DDBJ databases">
        <title>Dechlorination kinetics govern the competition between two new strains of the genus Sulfurospirillum.</title>
        <authorList>
            <person name="Buttet G.F."/>
            <person name="Murray A.M."/>
            <person name="Goris T."/>
            <person name="Burion M."/>
            <person name="Lin B."/>
            <person name="Rolle M."/>
            <person name="Maillard J."/>
        </authorList>
    </citation>
    <scope>NUCLEOTIDE SEQUENCE [LARGE SCALE GENOMIC DNA]</scope>
    <source>
        <strain evidence="2">SL2-1</strain>
    </source>
</reference>
<dbReference type="KEGG" id="suls:Sdiek1_0411"/>
<dbReference type="Proteomes" id="UP000196005">
    <property type="component" value="Chromosome"/>
</dbReference>